<organism evidence="2 3">
    <name type="scientific">Roseburia inulinivorans</name>
    <dbReference type="NCBI Taxonomy" id="360807"/>
    <lineage>
        <taxon>Bacteria</taxon>
        <taxon>Bacillati</taxon>
        <taxon>Bacillota</taxon>
        <taxon>Clostridia</taxon>
        <taxon>Lachnospirales</taxon>
        <taxon>Lachnospiraceae</taxon>
        <taxon>Roseburia</taxon>
    </lineage>
</organism>
<dbReference type="Gene3D" id="1.10.30.50">
    <property type="match status" value="1"/>
</dbReference>
<dbReference type="CDD" id="cd00085">
    <property type="entry name" value="HNHc"/>
    <property type="match status" value="1"/>
</dbReference>
<evidence type="ECO:0000259" key="1">
    <source>
        <dbReference type="SMART" id="SM00507"/>
    </source>
</evidence>
<dbReference type="GO" id="GO:0003676">
    <property type="term" value="F:nucleic acid binding"/>
    <property type="evidence" value="ECO:0007669"/>
    <property type="project" value="InterPro"/>
</dbReference>
<dbReference type="Proteomes" id="UP000283492">
    <property type="component" value="Unassembled WGS sequence"/>
</dbReference>
<evidence type="ECO:0000313" key="2">
    <source>
        <dbReference type="EMBL" id="RHA90020.1"/>
    </source>
</evidence>
<dbReference type="EMBL" id="QSFX01000007">
    <property type="protein sequence ID" value="RHA90020.1"/>
    <property type="molecule type" value="Genomic_DNA"/>
</dbReference>
<accession>A0A3R6AFM9</accession>
<dbReference type="GO" id="GO:0004519">
    <property type="term" value="F:endonuclease activity"/>
    <property type="evidence" value="ECO:0007669"/>
    <property type="project" value="InterPro"/>
</dbReference>
<dbReference type="RefSeq" id="WP_118580497.1">
    <property type="nucleotide sequence ID" value="NZ_CABJFX010000007.1"/>
</dbReference>
<comment type="caution">
    <text evidence="2">The sequence shown here is derived from an EMBL/GenBank/DDBJ whole genome shotgun (WGS) entry which is preliminary data.</text>
</comment>
<name>A0A3R6AFM9_9FIRM</name>
<proteinExistence type="predicted"/>
<feature type="domain" description="HNH nuclease" evidence="1">
    <location>
        <begin position="25"/>
        <end position="88"/>
    </location>
</feature>
<dbReference type="AlphaFoldDB" id="A0A3R6AFM9"/>
<dbReference type="InterPro" id="IPR002711">
    <property type="entry name" value="HNH"/>
</dbReference>
<evidence type="ECO:0000313" key="3">
    <source>
        <dbReference type="Proteomes" id="UP000283492"/>
    </source>
</evidence>
<protein>
    <recommendedName>
        <fullName evidence="1">HNH nuclease domain-containing protein</fullName>
    </recommendedName>
</protein>
<reference evidence="2 3" key="1">
    <citation type="submission" date="2018-08" db="EMBL/GenBank/DDBJ databases">
        <title>A genome reference for cultivated species of the human gut microbiota.</title>
        <authorList>
            <person name="Zou Y."/>
            <person name="Xue W."/>
            <person name="Luo G."/>
        </authorList>
    </citation>
    <scope>NUCLEOTIDE SEQUENCE [LARGE SCALE GENOMIC DNA]</scope>
    <source>
        <strain evidence="2 3">AM42-1AC</strain>
    </source>
</reference>
<dbReference type="Pfam" id="PF01844">
    <property type="entry name" value="HNH"/>
    <property type="match status" value="1"/>
</dbReference>
<gene>
    <name evidence="2" type="ORF">DW914_05835</name>
</gene>
<sequence length="213" mass="25826">MQTTNEFKKHTISRNCDKEYDDYHNYKKYLEIDFQHHCAYCNMHDEWVIPLPYQIDHFIPRKAFEKAGRNDLDNDYNNLVYACPICNRLKSDAYEGEIPKNGIANPFFYNPVDIDYNLIFKRDDMGRIWSDDELGKAMIKRLQLYRPTKQMAWFLDELKGIYDEVENQLKTEQNPEKIECLIRVQEKLGNMLYRKHRYFVHSYITEKTKKRKK</sequence>
<dbReference type="GO" id="GO:0008270">
    <property type="term" value="F:zinc ion binding"/>
    <property type="evidence" value="ECO:0007669"/>
    <property type="project" value="InterPro"/>
</dbReference>
<dbReference type="SMART" id="SM00507">
    <property type="entry name" value="HNHc"/>
    <property type="match status" value="1"/>
</dbReference>
<dbReference type="InterPro" id="IPR003615">
    <property type="entry name" value="HNH_nuc"/>
</dbReference>